<accession>A0ABM8DRG1</accession>
<keyword evidence="3" id="KW-1185">Reference proteome</keyword>
<sequence>MRKSTFFLILTGTQVGLLAAALLHARVQEGPALFQRQPSQTLVRELGLTDLCLFTEARYTRHPAMADRHAAFQDHPLGLEHFPSGSLVPPPAFPSRPHAPVPAPHPEHP</sequence>
<organism evidence="2 3">
    <name type="scientific">Geothrix oryzae</name>
    <dbReference type="NCBI Taxonomy" id="2927975"/>
    <lineage>
        <taxon>Bacteria</taxon>
        <taxon>Pseudomonadati</taxon>
        <taxon>Acidobacteriota</taxon>
        <taxon>Holophagae</taxon>
        <taxon>Holophagales</taxon>
        <taxon>Holophagaceae</taxon>
        <taxon>Geothrix</taxon>
    </lineage>
</organism>
<proteinExistence type="predicted"/>
<evidence type="ECO:0000313" key="2">
    <source>
        <dbReference type="EMBL" id="BDU69563.1"/>
    </source>
</evidence>
<feature type="compositionally biased region" description="Pro residues" evidence="1">
    <location>
        <begin position="88"/>
        <end position="109"/>
    </location>
</feature>
<evidence type="ECO:0000313" key="3">
    <source>
        <dbReference type="Proteomes" id="UP001242010"/>
    </source>
</evidence>
<gene>
    <name evidence="2" type="ORF">GETHOR_16640</name>
</gene>
<evidence type="ECO:0000256" key="1">
    <source>
        <dbReference type="SAM" id="MobiDB-lite"/>
    </source>
</evidence>
<feature type="region of interest" description="Disordered" evidence="1">
    <location>
        <begin position="82"/>
        <end position="109"/>
    </location>
</feature>
<reference evidence="3" key="1">
    <citation type="journal article" date="2023" name="Int. J. Syst. Evol. Microbiol.">
        <title>Mesoterricola silvestris gen. nov., sp. nov., Mesoterricola sediminis sp. nov., Geothrix oryzae sp. nov., Geothrix edaphica sp. nov., Geothrix rubra sp. nov., and Geothrix limicola sp. nov., six novel members of Acidobacteriota isolated from soils.</title>
        <authorList>
            <person name="Itoh H."/>
            <person name="Sugisawa Y."/>
            <person name="Mise K."/>
            <person name="Xu Z."/>
            <person name="Kuniyasu M."/>
            <person name="Ushijima N."/>
            <person name="Kawano K."/>
            <person name="Kobayashi E."/>
            <person name="Shiratori Y."/>
            <person name="Masuda Y."/>
            <person name="Senoo K."/>
        </authorList>
    </citation>
    <scope>NUCLEOTIDE SEQUENCE [LARGE SCALE GENOMIC DNA]</scope>
    <source>
        <strain evidence="3">Red222</strain>
    </source>
</reference>
<dbReference type="Proteomes" id="UP001242010">
    <property type="component" value="Chromosome"/>
</dbReference>
<dbReference type="RefSeq" id="WP_286353286.1">
    <property type="nucleotide sequence ID" value="NZ_AP027079.1"/>
</dbReference>
<dbReference type="EMBL" id="AP027079">
    <property type="protein sequence ID" value="BDU69563.1"/>
    <property type="molecule type" value="Genomic_DNA"/>
</dbReference>
<name>A0ABM8DRG1_9BACT</name>
<protein>
    <submittedName>
        <fullName evidence="2">Uncharacterized protein</fullName>
    </submittedName>
</protein>